<evidence type="ECO:0008006" key="6">
    <source>
        <dbReference type="Google" id="ProtNLM"/>
    </source>
</evidence>
<accession>A0A6T6KHV2</accession>
<evidence type="ECO:0000256" key="1">
    <source>
        <dbReference type="SAM" id="MobiDB-lite"/>
    </source>
</evidence>
<dbReference type="EMBL" id="HBEK01002040">
    <property type="protein sequence ID" value="CAD8391180.1"/>
    <property type="molecule type" value="Transcribed_RNA"/>
</dbReference>
<dbReference type="EMBL" id="HBEK01002039">
    <property type="protein sequence ID" value="CAD8391179.1"/>
    <property type="molecule type" value="Transcribed_RNA"/>
</dbReference>
<dbReference type="Gene3D" id="3.30.1370.110">
    <property type="match status" value="1"/>
</dbReference>
<evidence type="ECO:0000313" key="2">
    <source>
        <dbReference type="EMBL" id="CAD8391176.1"/>
    </source>
</evidence>
<proteinExistence type="predicted"/>
<sequence length="368" mass="41295">MDGSEGREGLLKELCEEFSSLPEDVVRSVVEVSLSRQEAFVTLCDMFAEASIAYDPDMAQLEAETKIFGLGSCEAPNQKRRNRGVVLSMAEIEANLGGEAERNDWSENNTLHNKFKVQELKKRYPSVDDNVISDLLSQADGDSTIAEGFIVSIFDPKRYELGAGSSQDVSTNWPVSKNTQTGEECRSNESGTVSKSVVMVDGLVDNSRQISRTLADASVAYRKYESSLVLAQRVRTAEAYQICEVSKKEYDDLFDKMLSLLSRDITFNQKTSIDLHGLNVEDALKLVSLKLDCEERIDSRSGKRIEFITGRGEPYFSSDVLVPRKHVKMTIESRLHTFLELSCVPYRLSLHPRTRLRKAHILSSDTLR</sequence>
<protein>
    <recommendedName>
        <fullName evidence="6">CUE domain-containing protein</fullName>
    </recommendedName>
</protein>
<dbReference type="EMBL" id="HBEK01002036">
    <property type="protein sequence ID" value="CAD8391176.1"/>
    <property type="molecule type" value="Transcribed_RNA"/>
</dbReference>
<dbReference type="AlphaFoldDB" id="A0A6T6KHV2"/>
<organism evidence="3">
    <name type="scientific">Rhodosorus marinus</name>
    <dbReference type="NCBI Taxonomy" id="101924"/>
    <lineage>
        <taxon>Eukaryota</taxon>
        <taxon>Rhodophyta</taxon>
        <taxon>Stylonematophyceae</taxon>
        <taxon>Stylonematales</taxon>
        <taxon>Stylonemataceae</taxon>
        <taxon>Rhodosorus</taxon>
    </lineage>
</organism>
<dbReference type="InterPro" id="IPR036063">
    <property type="entry name" value="Smr_dom_sf"/>
</dbReference>
<evidence type="ECO:0000313" key="4">
    <source>
        <dbReference type="EMBL" id="CAD8391179.1"/>
    </source>
</evidence>
<feature type="region of interest" description="Disordered" evidence="1">
    <location>
        <begin position="165"/>
        <end position="190"/>
    </location>
</feature>
<dbReference type="EMBL" id="HBEK01002038">
    <property type="protein sequence ID" value="CAD8391178.1"/>
    <property type="molecule type" value="Transcribed_RNA"/>
</dbReference>
<name>A0A6T6KHV2_9RHOD</name>
<evidence type="ECO:0000313" key="5">
    <source>
        <dbReference type="EMBL" id="CAD8391180.1"/>
    </source>
</evidence>
<reference evidence="3" key="1">
    <citation type="submission" date="2021-01" db="EMBL/GenBank/DDBJ databases">
        <authorList>
            <person name="Corre E."/>
            <person name="Pelletier E."/>
            <person name="Niang G."/>
            <person name="Scheremetjew M."/>
            <person name="Finn R."/>
            <person name="Kale V."/>
            <person name="Holt S."/>
            <person name="Cochrane G."/>
            <person name="Meng A."/>
            <person name="Brown T."/>
            <person name="Cohen L."/>
        </authorList>
    </citation>
    <scope>NUCLEOTIDE SEQUENCE</scope>
    <source>
        <strain evidence="3">UTEX LB 2760</strain>
    </source>
</reference>
<gene>
    <name evidence="2" type="ORF">RMAR0315_LOCUS1151</name>
    <name evidence="3" type="ORF">RMAR0315_LOCUS1153</name>
    <name evidence="4" type="ORF">RMAR0315_LOCUS1154</name>
    <name evidence="5" type="ORF">RMAR0315_LOCUS1155</name>
</gene>
<evidence type="ECO:0000313" key="3">
    <source>
        <dbReference type="EMBL" id="CAD8391178.1"/>
    </source>
</evidence>